<sequence length="85" mass="9369">MTLADLDCFERSRQVQAPSPPAHRTLTAAATPSKTHLLRDQKLRLLHTSSGKCERFLPHSFPLKALPGACGDTRHQGPQLSRQKG</sequence>
<evidence type="ECO:0000313" key="1">
    <source>
        <dbReference type="EMBL" id="MPC91818.1"/>
    </source>
</evidence>
<proteinExistence type="predicted"/>
<dbReference type="EMBL" id="VSRR010089093">
    <property type="protein sequence ID" value="MPC91818.1"/>
    <property type="molecule type" value="Genomic_DNA"/>
</dbReference>
<name>A0A5B7JFT9_PORTR</name>
<organism evidence="1 2">
    <name type="scientific">Portunus trituberculatus</name>
    <name type="common">Swimming crab</name>
    <name type="synonym">Neptunus trituberculatus</name>
    <dbReference type="NCBI Taxonomy" id="210409"/>
    <lineage>
        <taxon>Eukaryota</taxon>
        <taxon>Metazoa</taxon>
        <taxon>Ecdysozoa</taxon>
        <taxon>Arthropoda</taxon>
        <taxon>Crustacea</taxon>
        <taxon>Multicrustacea</taxon>
        <taxon>Malacostraca</taxon>
        <taxon>Eumalacostraca</taxon>
        <taxon>Eucarida</taxon>
        <taxon>Decapoda</taxon>
        <taxon>Pleocyemata</taxon>
        <taxon>Brachyura</taxon>
        <taxon>Eubrachyura</taxon>
        <taxon>Portunoidea</taxon>
        <taxon>Portunidae</taxon>
        <taxon>Portuninae</taxon>
        <taxon>Portunus</taxon>
    </lineage>
</organism>
<evidence type="ECO:0000313" key="2">
    <source>
        <dbReference type="Proteomes" id="UP000324222"/>
    </source>
</evidence>
<gene>
    <name evidence="1" type="ORF">E2C01_086878</name>
</gene>
<reference evidence="1 2" key="1">
    <citation type="submission" date="2019-05" db="EMBL/GenBank/DDBJ databases">
        <title>Another draft genome of Portunus trituberculatus and its Hox gene families provides insights of decapod evolution.</title>
        <authorList>
            <person name="Jeong J.-H."/>
            <person name="Song I."/>
            <person name="Kim S."/>
            <person name="Choi T."/>
            <person name="Kim D."/>
            <person name="Ryu S."/>
            <person name="Kim W."/>
        </authorList>
    </citation>
    <scope>NUCLEOTIDE SEQUENCE [LARGE SCALE GENOMIC DNA]</scope>
    <source>
        <tissue evidence="1">Muscle</tissue>
    </source>
</reference>
<dbReference type="AlphaFoldDB" id="A0A5B7JFT9"/>
<protein>
    <submittedName>
        <fullName evidence="1">Uncharacterized protein</fullName>
    </submittedName>
</protein>
<comment type="caution">
    <text evidence="1">The sequence shown here is derived from an EMBL/GenBank/DDBJ whole genome shotgun (WGS) entry which is preliminary data.</text>
</comment>
<accession>A0A5B7JFT9</accession>
<dbReference type="Proteomes" id="UP000324222">
    <property type="component" value="Unassembled WGS sequence"/>
</dbReference>
<keyword evidence="2" id="KW-1185">Reference proteome</keyword>